<gene>
    <name evidence="8" type="ORF">BZG36_00531</name>
</gene>
<feature type="binding site" evidence="6">
    <location>
        <begin position="213"/>
        <end position="216"/>
    </location>
    <ligand>
        <name>substrate</name>
    </ligand>
</feature>
<evidence type="ECO:0000313" key="9">
    <source>
        <dbReference type="Proteomes" id="UP000242875"/>
    </source>
</evidence>
<comment type="catalytic activity">
    <reaction evidence="1">
        <text>a monocarboxylic acid amide + H2O = a monocarboxylate + NH4(+)</text>
        <dbReference type="Rhea" id="RHEA:12020"/>
        <dbReference type="ChEBI" id="CHEBI:15377"/>
        <dbReference type="ChEBI" id="CHEBI:28938"/>
        <dbReference type="ChEBI" id="CHEBI:35757"/>
        <dbReference type="ChEBI" id="CHEBI:83628"/>
        <dbReference type="EC" id="3.5.1.4"/>
    </reaction>
</comment>
<evidence type="ECO:0000256" key="3">
    <source>
        <dbReference type="ARBA" id="ARBA00012922"/>
    </source>
</evidence>
<evidence type="ECO:0000259" key="7">
    <source>
        <dbReference type="Pfam" id="PF01425"/>
    </source>
</evidence>
<dbReference type="Gene3D" id="3.90.1300.10">
    <property type="entry name" value="Amidase signature (AS) domain"/>
    <property type="match status" value="1"/>
</dbReference>
<feature type="active site" description="Charge relay system" evidence="5">
    <location>
        <position position="192"/>
    </location>
</feature>
<evidence type="ECO:0000256" key="6">
    <source>
        <dbReference type="PIRSR" id="PIRSR001221-2"/>
    </source>
</evidence>
<comment type="similarity">
    <text evidence="2">Belongs to the amidase family.</text>
</comment>
<accession>A0A261Y796</accession>
<dbReference type="PROSITE" id="PS00571">
    <property type="entry name" value="AMIDASES"/>
    <property type="match status" value="1"/>
</dbReference>
<dbReference type="Proteomes" id="UP000242875">
    <property type="component" value="Unassembled WGS sequence"/>
</dbReference>
<evidence type="ECO:0000256" key="2">
    <source>
        <dbReference type="ARBA" id="ARBA00009199"/>
    </source>
</evidence>
<evidence type="ECO:0000256" key="5">
    <source>
        <dbReference type="PIRSR" id="PIRSR001221-1"/>
    </source>
</evidence>
<dbReference type="InterPro" id="IPR020556">
    <property type="entry name" value="Amidase_CS"/>
</dbReference>
<keyword evidence="4" id="KW-0378">Hydrolase</keyword>
<dbReference type="PIRSF" id="PIRSF001221">
    <property type="entry name" value="Amidase_fungi"/>
    <property type="match status" value="1"/>
</dbReference>
<dbReference type="GO" id="GO:0004040">
    <property type="term" value="F:amidase activity"/>
    <property type="evidence" value="ECO:0007669"/>
    <property type="project" value="UniProtKB-EC"/>
</dbReference>
<dbReference type="PANTHER" id="PTHR46072">
    <property type="entry name" value="AMIDASE-RELATED-RELATED"/>
    <property type="match status" value="1"/>
</dbReference>
<reference evidence="8 9" key="1">
    <citation type="journal article" date="2017" name="Mycologia">
        <title>Bifiguratus adelaidae, gen. et sp. nov., a new member of Mucoromycotina in endophytic and soil-dwelling habitats.</title>
        <authorList>
            <person name="Torres-Cruz T.J."/>
            <person name="Billingsley Tobias T.L."/>
            <person name="Almatruk M."/>
            <person name="Hesse C."/>
            <person name="Kuske C.R."/>
            <person name="Desiro A."/>
            <person name="Benucci G.M."/>
            <person name="Bonito G."/>
            <person name="Stajich J.E."/>
            <person name="Dunlap C."/>
            <person name="Arnold A.E."/>
            <person name="Porras-Alfaro A."/>
        </authorList>
    </citation>
    <scope>NUCLEOTIDE SEQUENCE [LARGE SCALE GENOMIC DNA]</scope>
    <source>
        <strain evidence="8 9">AZ0501</strain>
    </source>
</reference>
<comment type="caution">
    <text evidence="8">The sequence shown here is derived from an EMBL/GenBank/DDBJ whole genome shotgun (WGS) entry which is preliminary data.</text>
</comment>
<dbReference type="EC" id="3.5.1.4" evidence="3"/>
<keyword evidence="9" id="KW-1185">Reference proteome</keyword>
<feature type="binding site" evidence="6">
    <location>
        <position position="192"/>
    </location>
    <ligand>
        <name>substrate</name>
    </ligand>
</feature>
<dbReference type="SUPFAM" id="SSF75304">
    <property type="entry name" value="Amidase signature (AS) enzymes"/>
    <property type="match status" value="1"/>
</dbReference>
<dbReference type="Pfam" id="PF01425">
    <property type="entry name" value="Amidase"/>
    <property type="match status" value="1"/>
</dbReference>
<dbReference type="OrthoDB" id="6428749at2759"/>
<dbReference type="FunFam" id="3.90.1300.10:FF:000003">
    <property type="entry name" value="Amidase signature enzyme"/>
    <property type="match status" value="1"/>
</dbReference>
<feature type="active site" description="Acyl-ester intermediate" evidence="5">
    <location>
        <position position="216"/>
    </location>
</feature>
<feature type="binding site" evidence="6">
    <location>
        <position position="166"/>
    </location>
    <ligand>
        <name>substrate</name>
    </ligand>
</feature>
<dbReference type="EMBL" id="MVBO01000003">
    <property type="protein sequence ID" value="OZJ06469.1"/>
    <property type="molecule type" value="Genomic_DNA"/>
</dbReference>
<evidence type="ECO:0000256" key="1">
    <source>
        <dbReference type="ARBA" id="ARBA00001311"/>
    </source>
</evidence>
<dbReference type="PANTHER" id="PTHR46072:SF10">
    <property type="entry name" value="ACETAMIDASE"/>
    <property type="match status" value="1"/>
</dbReference>
<evidence type="ECO:0000256" key="4">
    <source>
        <dbReference type="ARBA" id="ARBA00022801"/>
    </source>
</evidence>
<feature type="domain" description="Amidase" evidence="7">
    <location>
        <begin position="62"/>
        <end position="549"/>
    </location>
</feature>
<sequence>MTGMSFKKAREIKLAQRDASISKLPSKFHVPLDNIEQDIATAPVSRIIQQVQEKKVWSSEQVLTAFAKTAIAAQAQTNCLTEIFIDQADQDAVALDAKLKQTGEPVGPLHGIPVSLKDTFNVVGQDSTLGYSSYVGKTANEDGVLVKLLRGAGAIPYVKTNVPQTLLLAESVNPLFGAVDHPTHPGYTPGGSSGGESALLALNGSVLGLGTDIGGSLRIPAAFAGICSLKPSVGRISRGKNTSTNPGIETVSSVVGPMTRTVDDLEYFTKVLLNLKAWELDQTVLPLPYREEETKLPAKLRIGYYTDIGLVDSSPACKRAVLQTVEALRAAGHDVFEFTVPDMPQAASLGSSLLTADKGKTICLPIKKDPLVAGVKAMLKFYHLPWWMKKLQIWMLRTFAKDNKTADYIENMKGAKDVFELWQLTAERERYRQKFMDLWNASANPSTGQAMDCIICPVNALPTMKHNKYHECTPGISYTVLYNLLDYSAGVLPVTKVSAQDDFVDRASLMKNTWNSMEKGMFAHYNVQEMQGLPVPVQVVGRRLQEEKVIAMMQVIKKVLNESGKPELQMRR</sequence>
<organism evidence="8 9">
    <name type="scientific">Bifiguratus adelaidae</name>
    <dbReference type="NCBI Taxonomy" id="1938954"/>
    <lineage>
        <taxon>Eukaryota</taxon>
        <taxon>Fungi</taxon>
        <taxon>Fungi incertae sedis</taxon>
        <taxon>Mucoromycota</taxon>
        <taxon>Mucoromycotina</taxon>
        <taxon>Endogonomycetes</taxon>
        <taxon>Endogonales</taxon>
        <taxon>Endogonales incertae sedis</taxon>
        <taxon>Bifiguratus</taxon>
    </lineage>
</organism>
<proteinExistence type="inferred from homology"/>
<protein>
    <recommendedName>
        <fullName evidence="3">amidase</fullName>
        <ecNumber evidence="3">3.5.1.4</ecNumber>
    </recommendedName>
</protein>
<dbReference type="AlphaFoldDB" id="A0A261Y796"/>
<name>A0A261Y796_9FUNG</name>
<evidence type="ECO:0000313" key="8">
    <source>
        <dbReference type="EMBL" id="OZJ06469.1"/>
    </source>
</evidence>
<feature type="active site" description="Charge relay system" evidence="5">
    <location>
        <position position="117"/>
    </location>
</feature>
<dbReference type="InterPro" id="IPR036928">
    <property type="entry name" value="AS_sf"/>
</dbReference>
<dbReference type="InterPro" id="IPR023631">
    <property type="entry name" value="Amidase_dom"/>
</dbReference>